<evidence type="ECO:0000256" key="4">
    <source>
        <dbReference type="ARBA" id="ARBA00022519"/>
    </source>
</evidence>
<name>A0A3R6XXC4_9LACO</name>
<feature type="transmembrane region" description="Helical" evidence="8">
    <location>
        <begin position="112"/>
        <end position="135"/>
    </location>
</feature>
<comment type="caution">
    <text evidence="10">The sequence shown here is derived from an EMBL/GenBank/DDBJ whole genome shotgun (WGS) entry which is preliminary data.</text>
</comment>
<evidence type="ECO:0000313" key="11">
    <source>
        <dbReference type="Proteomes" id="UP000284109"/>
    </source>
</evidence>
<dbReference type="NCBIfam" id="NF007077">
    <property type="entry name" value="PRK09528.1"/>
    <property type="match status" value="1"/>
</dbReference>
<dbReference type="RefSeq" id="WP_118899901.1">
    <property type="nucleotide sequence ID" value="NZ_QOCR01000001.1"/>
</dbReference>
<evidence type="ECO:0000256" key="2">
    <source>
        <dbReference type="ARBA" id="ARBA00022448"/>
    </source>
</evidence>
<protein>
    <submittedName>
        <fullName evidence="10">MFS transporter</fullName>
    </submittedName>
</protein>
<comment type="subcellular location">
    <subcellularLocation>
        <location evidence="1">Cell inner membrane</location>
        <topology evidence="1">Multi-pass membrane protein</topology>
    </subcellularLocation>
</comment>
<dbReference type="Pfam" id="PF01306">
    <property type="entry name" value="LacY_symp"/>
    <property type="match status" value="1"/>
</dbReference>
<dbReference type="InterPro" id="IPR000576">
    <property type="entry name" value="LacY/RafB_perm_fam"/>
</dbReference>
<sequence>MNSTKQLTKTLKNPSYLQSSLTLLLFFASWGVWWSFFQLWLTSTKNGLGLSGSAVGTIYSANSVVTLILMFVYGTLQDKLIIKRYLLIFCATLDALIGPFFVWIYAPLLHHNFALGIIAGSFMLSAGFLSASGIFEAVSEKLSRRFNFEYGQARAWGSFGYAAVALLAGFLFPINPQLNFWAGSVFGVLLLLELLLWVPKIERNADISDDADTGNKTPKLKDMLSLLKIKDLWLIIIFIMFTNTFYTVFDQQMFPDFYTKLFATAALGQHMYGILNSVQVFFEALMMSLVPILMKKIGVRNALLLGVTVMFIRIGGCGLFHDPIIISCIKMLHSIEVPLFSLPIFRYFTLHFDTKLSATLYMIGFQVASQIGQALLSNPLGSLRDNIGYSSTFHIIALTVLVAGIYAFFVLKKDNQDVNGEPFIRS</sequence>
<feature type="transmembrane region" description="Helical" evidence="8">
    <location>
        <begin position="155"/>
        <end position="174"/>
    </location>
</feature>
<dbReference type="GO" id="GO:0030395">
    <property type="term" value="F:lactose binding"/>
    <property type="evidence" value="ECO:0007669"/>
    <property type="project" value="TreeGrafter"/>
</dbReference>
<proteinExistence type="predicted"/>
<keyword evidence="4" id="KW-0997">Cell inner membrane</keyword>
<dbReference type="GO" id="GO:0005886">
    <property type="term" value="C:plasma membrane"/>
    <property type="evidence" value="ECO:0007669"/>
    <property type="project" value="UniProtKB-SubCell"/>
</dbReference>
<dbReference type="InterPro" id="IPR020846">
    <property type="entry name" value="MFS_dom"/>
</dbReference>
<dbReference type="GO" id="GO:0015528">
    <property type="term" value="F:lactose:proton symporter activity"/>
    <property type="evidence" value="ECO:0007669"/>
    <property type="project" value="TreeGrafter"/>
</dbReference>
<feature type="transmembrane region" description="Helical" evidence="8">
    <location>
        <begin position="85"/>
        <end position="106"/>
    </location>
</feature>
<dbReference type="OrthoDB" id="9150135at2"/>
<dbReference type="PANTHER" id="PTHR23522:SF10">
    <property type="entry name" value="3-PHENYLPROPIONIC ACID TRANSPORTER-RELATED"/>
    <property type="match status" value="1"/>
</dbReference>
<feature type="transmembrane region" description="Helical" evidence="8">
    <location>
        <begin position="387"/>
        <end position="411"/>
    </location>
</feature>
<keyword evidence="5 8" id="KW-0812">Transmembrane</keyword>
<gene>
    <name evidence="10" type="ORF">DS831_02065</name>
</gene>
<feature type="transmembrane region" description="Helical" evidence="8">
    <location>
        <begin position="21"/>
        <end position="41"/>
    </location>
</feature>
<feature type="transmembrane region" description="Helical" evidence="8">
    <location>
        <begin position="232"/>
        <end position="249"/>
    </location>
</feature>
<keyword evidence="11" id="KW-1185">Reference proteome</keyword>
<organism evidence="10 11">
    <name type="scientific">Bombilactobacillus bombi</name>
    <dbReference type="NCBI Taxonomy" id="1303590"/>
    <lineage>
        <taxon>Bacteria</taxon>
        <taxon>Bacillati</taxon>
        <taxon>Bacillota</taxon>
        <taxon>Bacilli</taxon>
        <taxon>Lactobacillales</taxon>
        <taxon>Lactobacillaceae</taxon>
        <taxon>Bombilactobacillus</taxon>
    </lineage>
</organism>
<dbReference type="PRINTS" id="PR00174">
    <property type="entry name" value="LACYSMPORT"/>
</dbReference>
<keyword evidence="6 8" id="KW-1133">Transmembrane helix</keyword>
<evidence type="ECO:0000256" key="8">
    <source>
        <dbReference type="SAM" id="Phobius"/>
    </source>
</evidence>
<accession>A0A3R6XXC4</accession>
<feature type="domain" description="Major facilitator superfamily (MFS) profile" evidence="9">
    <location>
        <begin position="15"/>
        <end position="415"/>
    </location>
</feature>
<feature type="transmembrane region" description="Helical" evidence="8">
    <location>
        <begin position="53"/>
        <end position="73"/>
    </location>
</feature>
<keyword evidence="7 8" id="KW-0472">Membrane</keyword>
<feature type="transmembrane region" description="Helical" evidence="8">
    <location>
        <begin position="269"/>
        <end position="290"/>
    </location>
</feature>
<evidence type="ECO:0000256" key="3">
    <source>
        <dbReference type="ARBA" id="ARBA00022475"/>
    </source>
</evidence>
<reference evidence="10 11" key="1">
    <citation type="submission" date="2018-07" db="EMBL/GenBank/DDBJ databases">
        <title>Genome sequences of six Lactobacillus spp. isolated from bumble bee guts.</title>
        <authorList>
            <person name="Motta E.V.S."/>
            <person name="Moran N.A."/>
        </authorList>
    </citation>
    <scope>NUCLEOTIDE SEQUENCE [LARGE SCALE GENOMIC DNA]</scope>
    <source>
        <strain evidence="10 11">BI-1.1</strain>
    </source>
</reference>
<dbReference type="AlphaFoldDB" id="A0A3R6XXC4"/>
<dbReference type="PROSITE" id="PS50850">
    <property type="entry name" value="MFS"/>
    <property type="match status" value="1"/>
</dbReference>
<dbReference type="Gene3D" id="1.20.1250.20">
    <property type="entry name" value="MFS general substrate transporter like domains"/>
    <property type="match status" value="2"/>
</dbReference>
<evidence type="ECO:0000256" key="5">
    <source>
        <dbReference type="ARBA" id="ARBA00022692"/>
    </source>
</evidence>
<dbReference type="SUPFAM" id="SSF103473">
    <property type="entry name" value="MFS general substrate transporter"/>
    <property type="match status" value="1"/>
</dbReference>
<evidence type="ECO:0000256" key="1">
    <source>
        <dbReference type="ARBA" id="ARBA00004429"/>
    </source>
</evidence>
<feature type="transmembrane region" description="Helical" evidence="8">
    <location>
        <begin position="302"/>
        <end position="321"/>
    </location>
</feature>
<evidence type="ECO:0000313" key="10">
    <source>
        <dbReference type="EMBL" id="RHW52135.1"/>
    </source>
</evidence>
<keyword evidence="2" id="KW-0813">Transport</keyword>
<evidence type="ECO:0000259" key="9">
    <source>
        <dbReference type="PROSITE" id="PS50850"/>
    </source>
</evidence>
<feature type="transmembrane region" description="Helical" evidence="8">
    <location>
        <begin position="180"/>
        <end position="198"/>
    </location>
</feature>
<evidence type="ECO:0000256" key="6">
    <source>
        <dbReference type="ARBA" id="ARBA00022989"/>
    </source>
</evidence>
<dbReference type="Proteomes" id="UP000284109">
    <property type="component" value="Unassembled WGS sequence"/>
</dbReference>
<dbReference type="EMBL" id="QOCR01000001">
    <property type="protein sequence ID" value="RHW52135.1"/>
    <property type="molecule type" value="Genomic_DNA"/>
</dbReference>
<evidence type="ECO:0000256" key="7">
    <source>
        <dbReference type="ARBA" id="ARBA00023136"/>
    </source>
</evidence>
<dbReference type="NCBIfam" id="TIGR00882">
    <property type="entry name" value="2A0105"/>
    <property type="match status" value="1"/>
</dbReference>
<dbReference type="InterPro" id="IPR036259">
    <property type="entry name" value="MFS_trans_sf"/>
</dbReference>
<keyword evidence="3" id="KW-1003">Cell membrane</keyword>
<dbReference type="PANTHER" id="PTHR23522">
    <property type="entry name" value="BLL5896 PROTEIN"/>
    <property type="match status" value="1"/>
</dbReference>